<dbReference type="AlphaFoldDB" id="A0A3N4RRM2"/>
<feature type="domain" description="DNA primase/polymerase bifunctional N-terminal" evidence="1">
    <location>
        <begin position="12"/>
        <end position="206"/>
    </location>
</feature>
<dbReference type="RefSeq" id="WP_123817924.1">
    <property type="nucleotide sequence ID" value="NZ_RKQG01000001.1"/>
</dbReference>
<keyword evidence="3" id="KW-1185">Reference proteome</keyword>
<sequence length="294" mass="30963">MTDPARHLVADALQLASAGVPVLPLREGKVPLGNCRACEKISPTRSRCGGRPNMRSPGPCRCPRPCHAWAAASADRQVILSRPWLDAWREARAVGYHPGGAGLTVLDLDNASAVAWARAHMPATRTVATTRGEHWIYLGAMPSSNGVRPGVDVKSLMQYARWLGPGAGTMTRLTDAVRALVVRSEEANPAPIGGRLASSTPVPWSRHVATGCRHTERYVTDGLNRGLAKIRALPESGAGSQTFGVARFLAAQHAHCPGPCGLSTIAAHLIAAATSVGVPDDYAARAVTRGFDAA</sequence>
<dbReference type="InterPro" id="IPR015330">
    <property type="entry name" value="DNA_primase/pol_bifunc_N"/>
</dbReference>
<protein>
    <submittedName>
        <fullName evidence="2">Bifunctional DNA primase/polymerase-like protein</fullName>
    </submittedName>
</protein>
<dbReference type="Pfam" id="PF09250">
    <property type="entry name" value="Prim-Pol"/>
    <property type="match status" value="1"/>
</dbReference>
<evidence type="ECO:0000313" key="3">
    <source>
        <dbReference type="Proteomes" id="UP000266906"/>
    </source>
</evidence>
<dbReference type="SMART" id="SM00943">
    <property type="entry name" value="Prim-Pol"/>
    <property type="match status" value="1"/>
</dbReference>
<dbReference type="EMBL" id="RKQG01000001">
    <property type="protein sequence ID" value="RPE33739.1"/>
    <property type="molecule type" value="Genomic_DNA"/>
</dbReference>
<gene>
    <name evidence="2" type="ORF">EDD38_2036</name>
</gene>
<name>A0A3N4RRM2_9ACTN</name>
<evidence type="ECO:0000259" key="1">
    <source>
        <dbReference type="SMART" id="SM00943"/>
    </source>
</evidence>
<evidence type="ECO:0000313" key="2">
    <source>
        <dbReference type="EMBL" id="RPE33739.1"/>
    </source>
</evidence>
<reference evidence="2 3" key="1">
    <citation type="submission" date="2018-11" db="EMBL/GenBank/DDBJ databases">
        <title>Sequencing the genomes of 1000 actinobacteria strains.</title>
        <authorList>
            <person name="Klenk H.-P."/>
        </authorList>
    </citation>
    <scope>NUCLEOTIDE SEQUENCE [LARGE SCALE GENOMIC DNA]</scope>
    <source>
        <strain evidence="2 3">DSM 44781</strain>
    </source>
</reference>
<proteinExistence type="predicted"/>
<accession>A0A3N4RRM2</accession>
<comment type="caution">
    <text evidence="2">The sequence shown here is derived from an EMBL/GenBank/DDBJ whole genome shotgun (WGS) entry which is preliminary data.</text>
</comment>
<organism evidence="2 3">
    <name type="scientific">Kitasatospora cineracea</name>
    <dbReference type="NCBI Taxonomy" id="88074"/>
    <lineage>
        <taxon>Bacteria</taxon>
        <taxon>Bacillati</taxon>
        <taxon>Actinomycetota</taxon>
        <taxon>Actinomycetes</taxon>
        <taxon>Kitasatosporales</taxon>
        <taxon>Streptomycetaceae</taxon>
        <taxon>Kitasatospora</taxon>
    </lineage>
</organism>
<dbReference type="Proteomes" id="UP000266906">
    <property type="component" value="Unassembled WGS sequence"/>
</dbReference>